<dbReference type="GO" id="GO:0005886">
    <property type="term" value="C:plasma membrane"/>
    <property type="evidence" value="ECO:0007669"/>
    <property type="project" value="UniProtKB-SubCell"/>
</dbReference>
<evidence type="ECO:0000256" key="1">
    <source>
        <dbReference type="ARBA" id="ARBA00004651"/>
    </source>
</evidence>
<keyword evidence="4 6" id="KW-1133">Transmembrane helix</keyword>
<evidence type="ECO:0000256" key="6">
    <source>
        <dbReference type="SAM" id="Phobius"/>
    </source>
</evidence>
<evidence type="ECO:0000313" key="10">
    <source>
        <dbReference type="Proteomes" id="UP000216312"/>
    </source>
</evidence>
<keyword evidence="2" id="KW-1003">Cell membrane</keyword>
<evidence type="ECO:0000259" key="7">
    <source>
        <dbReference type="Pfam" id="PF09822"/>
    </source>
</evidence>
<keyword evidence="5 6" id="KW-0472">Membrane</keyword>
<evidence type="ECO:0000256" key="5">
    <source>
        <dbReference type="ARBA" id="ARBA00023136"/>
    </source>
</evidence>
<evidence type="ECO:0000259" key="8">
    <source>
        <dbReference type="Pfam" id="PF23357"/>
    </source>
</evidence>
<feature type="transmembrane region" description="Helical" evidence="6">
    <location>
        <begin position="239"/>
        <end position="263"/>
    </location>
</feature>
<protein>
    <submittedName>
        <fullName evidence="9">Uncharacterized protein</fullName>
    </submittedName>
</protein>
<comment type="subcellular location">
    <subcellularLocation>
        <location evidence="1">Cell membrane</location>
        <topology evidence="1">Multi-pass membrane protein</topology>
    </subcellularLocation>
</comment>
<feature type="transmembrane region" description="Helical" evidence="6">
    <location>
        <begin position="52"/>
        <end position="74"/>
    </location>
</feature>
<dbReference type="PANTHER" id="PTHR30294:SF29">
    <property type="entry name" value="MULTIDRUG ABC TRANSPORTER PERMEASE YBHS-RELATED"/>
    <property type="match status" value="1"/>
</dbReference>
<feature type="transmembrane region" description="Helical" evidence="6">
    <location>
        <begin position="678"/>
        <end position="698"/>
    </location>
</feature>
<evidence type="ECO:0000313" key="9">
    <source>
        <dbReference type="EMBL" id="OYV03167.1"/>
    </source>
</evidence>
<reference evidence="10" key="1">
    <citation type="submission" date="2017-07" db="EMBL/GenBank/DDBJ databases">
        <title>Novel pathways for hydrocarbon cycling and metabolic interdependencies in hydrothermal sediment communities.</title>
        <authorList>
            <person name="Dombrowski N."/>
            <person name="Seitz K."/>
            <person name="Teske A."/>
            <person name="Baker B."/>
        </authorList>
    </citation>
    <scope>NUCLEOTIDE SEQUENCE [LARGE SCALE GENOMIC DNA]</scope>
</reference>
<feature type="domain" description="ABC-type uncharacterised transport system" evidence="7">
    <location>
        <begin position="406"/>
        <end position="613"/>
    </location>
</feature>
<gene>
    <name evidence="9" type="ORF">CGW93_02110</name>
</gene>
<sequence>MKWEIVKQIFKKEFNYYFRSPIAYIVLTIFLGLTGYFFVADLFVINQATIRNLVMLIPLFLVFFIPAITMRLIAEEKREGTIEILATLPVSEPEVIIGKFLAAWVLVIIGLVLTVIYPITLEILGDVDWGSVIGSYVGLILVSFMFTTVGIWASSLTASQIVAMIVGLVIAFMFFLLGKVANFAPDWLSPFLAFIGIDQHMENLSRGVLDTRNIIYFITVGGLFLFLTYLTFKRFLERLMGGATLVLVILIVFFANLISYYVYHRWDISEGRVYSLSPASVRLVRELHNPVLVRAYVTAKLPPPYNVLAEYVKDMLREYRAASRGRFKLEIINPNTPDKMREATRMGIQALPLQEVKAGEFALKNAFLGAVFIYGDKRETIPVFEDISNLEYRVTSLIRKLTMEEKPIIGIVKGHNEAELARRLKHEIEKLYELTEIDIETDSIPADVEALIVVGPESPWSDSACSKLERFLEQGKRAALFLSTYKVNLQNFNTTRLETGVDSLLAKYGIKLEPGFVFDPVCENVRVTTRQGFFTVTRLVSYPLFVRATTLNSEHPITRNLGSVTFPFVSPVEGGKPLAWSSQYSWLVSTPFMVVPGQQYKPTGEQAARPLAAYTDSLVRLVVIGTAAIPMEDYITPGGLTFCMNLVDWLVQDESLLTIRGKGIKARPLKKLSPTNQLIVRIANILLPIGILCGIGLYRRRRLRRIRHVT</sequence>
<comment type="caution">
    <text evidence="9">The sequence shown here is derived from an EMBL/GenBank/DDBJ whole genome shotgun (WGS) entry which is preliminary data.</text>
</comment>
<name>A0A257LU39_UNCW3</name>
<dbReference type="EMBL" id="NMUJ01000018">
    <property type="protein sequence ID" value="OYV03167.1"/>
    <property type="molecule type" value="Genomic_DNA"/>
</dbReference>
<keyword evidence="3 6" id="KW-0812">Transmembrane</keyword>
<dbReference type="Pfam" id="PF12679">
    <property type="entry name" value="ABC2_membrane_2"/>
    <property type="match status" value="1"/>
</dbReference>
<dbReference type="InterPro" id="IPR051449">
    <property type="entry name" value="ABC-2_transporter_component"/>
</dbReference>
<dbReference type="Pfam" id="PF09822">
    <property type="entry name" value="ABC_transp_aux"/>
    <property type="match status" value="1"/>
</dbReference>
<evidence type="ECO:0000256" key="3">
    <source>
        <dbReference type="ARBA" id="ARBA00022692"/>
    </source>
</evidence>
<evidence type="ECO:0000256" key="2">
    <source>
        <dbReference type="ARBA" id="ARBA00022475"/>
    </source>
</evidence>
<dbReference type="PANTHER" id="PTHR30294">
    <property type="entry name" value="MEMBRANE COMPONENT OF ABC TRANSPORTER YHHJ-RELATED"/>
    <property type="match status" value="1"/>
</dbReference>
<feature type="transmembrane region" description="Helical" evidence="6">
    <location>
        <begin position="21"/>
        <end position="40"/>
    </location>
</feature>
<dbReference type="AlphaFoldDB" id="A0A257LU39"/>
<organism evidence="9 10">
    <name type="scientific">candidate division WOR-3 bacterium 4484_18</name>
    <dbReference type="NCBI Taxonomy" id="2020626"/>
    <lineage>
        <taxon>Bacteria</taxon>
        <taxon>Bacteria division WOR-3</taxon>
    </lineage>
</organism>
<feature type="transmembrane region" description="Helical" evidence="6">
    <location>
        <begin position="214"/>
        <end position="232"/>
    </location>
</feature>
<dbReference type="InterPro" id="IPR055396">
    <property type="entry name" value="DUF7088"/>
</dbReference>
<feature type="domain" description="DUF7088" evidence="8">
    <location>
        <begin position="271"/>
        <end position="372"/>
    </location>
</feature>
<feature type="transmembrane region" description="Helical" evidence="6">
    <location>
        <begin position="132"/>
        <end position="154"/>
    </location>
</feature>
<feature type="transmembrane region" description="Helical" evidence="6">
    <location>
        <begin position="161"/>
        <end position="181"/>
    </location>
</feature>
<feature type="transmembrane region" description="Helical" evidence="6">
    <location>
        <begin position="95"/>
        <end position="120"/>
    </location>
</feature>
<dbReference type="GO" id="GO:0140359">
    <property type="term" value="F:ABC-type transporter activity"/>
    <property type="evidence" value="ECO:0007669"/>
    <property type="project" value="InterPro"/>
</dbReference>
<dbReference type="Proteomes" id="UP000216312">
    <property type="component" value="Unassembled WGS sequence"/>
</dbReference>
<accession>A0A257LU39</accession>
<proteinExistence type="predicted"/>
<evidence type="ECO:0000256" key="4">
    <source>
        <dbReference type="ARBA" id="ARBA00022989"/>
    </source>
</evidence>
<dbReference type="Pfam" id="PF23357">
    <property type="entry name" value="DUF7088"/>
    <property type="match status" value="1"/>
</dbReference>
<dbReference type="InterPro" id="IPR019196">
    <property type="entry name" value="ABC_transp_unknown"/>
</dbReference>